<keyword evidence="4" id="KW-1185">Reference proteome</keyword>
<feature type="region of interest" description="Disordered" evidence="2">
    <location>
        <begin position="1"/>
        <end position="32"/>
    </location>
</feature>
<dbReference type="VEuPathDB" id="VectorBase:PPAPM1_008880"/>
<organism evidence="3 4">
    <name type="scientific">Phlebotomus papatasi</name>
    <name type="common">Sandfly</name>
    <dbReference type="NCBI Taxonomy" id="29031"/>
    <lineage>
        <taxon>Eukaryota</taxon>
        <taxon>Metazoa</taxon>
        <taxon>Ecdysozoa</taxon>
        <taxon>Arthropoda</taxon>
        <taxon>Hexapoda</taxon>
        <taxon>Insecta</taxon>
        <taxon>Pterygota</taxon>
        <taxon>Neoptera</taxon>
        <taxon>Endopterygota</taxon>
        <taxon>Diptera</taxon>
        <taxon>Nematocera</taxon>
        <taxon>Psychodoidea</taxon>
        <taxon>Psychodidae</taxon>
        <taxon>Phlebotomus</taxon>
        <taxon>Phlebotomus</taxon>
    </lineage>
</organism>
<sequence>MSSKTKKSQKGSSGKSDQQSQKAPQEVSPVSTDKNGCIYIRVNAKPGAKHSQITDVSEDGVGIQICAPPVEGQANTELVKFLADTLGLRKSDVSLDRGSKSRQKIILLEKGCTTIENVLGILQKEAGSS</sequence>
<evidence type="ECO:0000313" key="3">
    <source>
        <dbReference type="EnsemblMetazoa" id="PPAI007201-PA"/>
    </source>
</evidence>
<dbReference type="PANTHER" id="PTHR13420:SF7">
    <property type="entry name" value="UPF0235 PROTEIN C15ORF40"/>
    <property type="match status" value="1"/>
</dbReference>
<dbReference type="EnsemblMetazoa" id="PPAI007201-RA">
    <property type="protein sequence ID" value="PPAI007201-PA"/>
    <property type="gene ID" value="PPAI007201"/>
</dbReference>
<dbReference type="Gene3D" id="3.30.1200.10">
    <property type="entry name" value="YggU-like"/>
    <property type="match status" value="1"/>
</dbReference>
<dbReference type="EMBL" id="AJVK01059782">
    <property type="status" value="NOT_ANNOTATED_CDS"/>
    <property type="molecule type" value="Genomic_DNA"/>
</dbReference>
<name>A0A1B0EY73_PHLPP</name>
<dbReference type="Pfam" id="PF02594">
    <property type="entry name" value="DUF167"/>
    <property type="match status" value="1"/>
</dbReference>
<accession>A0A1B0EY73</accession>
<evidence type="ECO:0000256" key="2">
    <source>
        <dbReference type="SAM" id="MobiDB-lite"/>
    </source>
</evidence>
<dbReference type="SUPFAM" id="SSF69786">
    <property type="entry name" value="YggU-like"/>
    <property type="match status" value="1"/>
</dbReference>
<dbReference type="AlphaFoldDB" id="A0A1B0EY73"/>
<dbReference type="NCBIfam" id="TIGR00251">
    <property type="entry name" value="DUF167 family protein"/>
    <property type="match status" value="1"/>
</dbReference>
<dbReference type="SMART" id="SM01152">
    <property type="entry name" value="DUF167"/>
    <property type="match status" value="1"/>
</dbReference>
<feature type="compositionally biased region" description="Low complexity" evidence="2">
    <location>
        <begin position="10"/>
        <end position="22"/>
    </location>
</feature>
<proteinExistence type="inferred from homology"/>
<reference evidence="3" key="1">
    <citation type="submission" date="2022-08" db="UniProtKB">
        <authorList>
            <consortium name="EnsemblMetazoa"/>
        </authorList>
    </citation>
    <scope>IDENTIFICATION</scope>
    <source>
        <strain evidence="3">Israel</strain>
    </source>
</reference>
<evidence type="ECO:0000256" key="1">
    <source>
        <dbReference type="ARBA" id="ARBA00010364"/>
    </source>
</evidence>
<dbReference type="PANTHER" id="PTHR13420">
    <property type="entry name" value="UPF0235 PROTEIN C15ORF40"/>
    <property type="match status" value="1"/>
</dbReference>
<dbReference type="HAMAP" id="MF_00634">
    <property type="entry name" value="UPF0235"/>
    <property type="match status" value="1"/>
</dbReference>
<dbReference type="InterPro" id="IPR036591">
    <property type="entry name" value="YggU-like_sf"/>
</dbReference>
<comment type="similarity">
    <text evidence="1">Belongs to the UPF0235 family.</text>
</comment>
<evidence type="ECO:0000313" key="4">
    <source>
        <dbReference type="Proteomes" id="UP000092462"/>
    </source>
</evidence>
<protein>
    <submittedName>
        <fullName evidence="3">Uncharacterized protein</fullName>
    </submittedName>
</protein>
<dbReference type="GO" id="GO:0005737">
    <property type="term" value="C:cytoplasm"/>
    <property type="evidence" value="ECO:0007669"/>
    <property type="project" value="TreeGrafter"/>
</dbReference>
<dbReference type="VEuPathDB" id="VectorBase:PPAI007201"/>
<dbReference type="Proteomes" id="UP000092462">
    <property type="component" value="Unassembled WGS sequence"/>
</dbReference>
<dbReference type="InterPro" id="IPR003746">
    <property type="entry name" value="DUF167"/>
</dbReference>